<dbReference type="Pfam" id="PF07075">
    <property type="entry name" value="NamZ_N"/>
    <property type="match status" value="1"/>
</dbReference>
<gene>
    <name evidence="3" type="ORF">Q5H94_02410</name>
</gene>
<protein>
    <submittedName>
        <fullName evidence="3">DUF1343 domain-containing protein</fullName>
    </submittedName>
</protein>
<evidence type="ECO:0000259" key="2">
    <source>
        <dbReference type="Pfam" id="PF20732"/>
    </source>
</evidence>
<dbReference type="Gene3D" id="3.40.50.12170">
    <property type="entry name" value="Uncharacterised protein PF07075, DUF1343"/>
    <property type="match status" value="1"/>
</dbReference>
<evidence type="ECO:0000313" key="3">
    <source>
        <dbReference type="EMBL" id="MDO7841167.1"/>
    </source>
</evidence>
<dbReference type="Pfam" id="PF20732">
    <property type="entry name" value="NamZ_C"/>
    <property type="match status" value="1"/>
</dbReference>
<comment type="caution">
    <text evidence="3">The sequence shown here is derived from an EMBL/GenBank/DDBJ whole genome shotgun (WGS) entry which is preliminary data.</text>
</comment>
<sequence length="400" mass="44223">MKFGIDRLLADPELRRPLEGKRVALVAHPASVTADLTHSLDALVAAGLNVSAVFGPQHGVRGDLQDNMMESPDYTDPTYGMPVFSLYGEVRRPTGQSMGTFDVMLVDLQDLGTRIYTFITTLRYVLEAAAQHGKAVWVLDRPNPAGRPIEGLTLRPGWESFVGAGAMPMRHGLTMGELGAWFVETLGLDVEYRVIAMEGWEPGAAPGFGWPEDRVWINPSPNAPNLNMARAYAGTVMLEGTTLSEGRGTTRPLELFGAPDLDAKAVIAEMRKLAPEWLEGCVLRDIWFQPTFHKHVGQLCNGVHVHAEGPFYDHAAFKPWRLQALAFKAIRRLRPDYDLWRDFPYEYEFGKLAIDVINGSALLREWVDDSGATAGDLDSLTLPDEAAWAAEIRHLLLYAG</sequence>
<keyword evidence="4" id="KW-1185">Reference proteome</keyword>
<dbReference type="EMBL" id="JAUQSZ010000001">
    <property type="protein sequence ID" value="MDO7841167.1"/>
    <property type="molecule type" value="Genomic_DNA"/>
</dbReference>
<dbReference type="PIRSF" id="PIRSF016719">
    <property type="entry name" value="UCP016719"/>
    <property type="match status" value="1"/>
</dbReference>
<dbReference type="PANTHER" id="PTHR42915:SF1">
    <property type="entry name" value="PEPTIDOGLYCAN BETA-N-ACETYLMURAMIDASE NAMZ"/>
    <property type="match status" value="1"/>
</dbReference>
<dbReference type="PANTHER" id="PTHR42915">
    <property type="entry name" value="HYPOTHETICAL 460 KDA PROTEIN IN FEUA-SIGW INTERGENIC REGION [PRECURSOR]"/>
    <property type="match status" value="1"/>
</dbReference>
<accession>A0ABT8ZUB4</accession>
<evidence type="ECO:0000259" key="1">
    <source>
        <dbReference type="Pfam" id="PF07075"/>
    </source>
</evidence>
<dbReference type="InterPro" id="IPR048503">
    <property type="entry name" value="NamZ_C"/>
</dbReference>
<evidence type="ECO:0000313" key="4">
    <source>
        <dbReference type="Proteomes" id="UP001176468"/>
    </source>
</evidence>
<dbReference type="Proteomes" id="UP001176468">
    <property type="component" value="Unassembled WGS sequence"/>
</dbReference>
<feature type="domain" description="Peptidoglycan beta-N-acetylmuramidase NamZ N-terminal" evidence="1">
    <location>
        <begin position="23"/>
        <end position="226"/>
    </location>
</feature>
<name>A0ABT8ZUB4_9SPHN</name>
<feature type="domain" description="Peptidoglycan beta-N-acetylmuramidase NamZ C-terminal" evidence="2">
    <location>
        <begin position="231"/>
        <end position="398"/>
    </location>
</feature>
<dbReference type="Gene3D" id="3.90.1150.140">
    <property type="match status" value="1"/>
</dbReference>
<organism evidence="3 4">
    <name type="scientific">Sphingomonas immobilis</name>
    <dbReference type="NCBI Taxonomy" id="3063997"/>
    <lineage>
        <taxon>Bacteria</taxon>
        <taxon>Pseudomonadati</taxon>
        <taxon>Pseudomonadota</taxon>
        <taxon>Alphaproteobacteria</taxon>
        <taxon>Sphingomonadales</taxon>
        <taxon>Sphingomonadaceae</taxon>
        <taxon>Sphingomonas</taxon>
    </lineage>
</organism>
<proteinExistence type="predicted"/>
<dbReference type="InterPro" id="IPR048502">
    <property type="entry name" value="NamZ_N"/>
</dbReference>
<dbReference type="InterPro" id="IPR008302">
    <property type="entry name" value="NamZ"/>
</dbReference>
<reference evidence="3" key="1">
    <citation type="submission" date="2023-07" db="EMBL/GenBank/DDBJ databases">
        <authorList>
            <person name="Kim M.K."/>
        </authorList>
    </citation>
    <scope>NUCLEOTIDE SEQUENCE</scope>
    <source>
        <strain evidence="3">CA1-15</strain>
    </source>
</reference>
<dbReference type="RefSeq" id="WP_304559594.1">
    <property type="nucleotide sequence ID" value="NZ_JAUQSZ010000001.1"/>
</dbReference>